<dbReference type="Proteomes" id="UP000696280">
    <property type="component" value="Unassembled WGS sequence"/>
</dbReference>
<evidence type="ECO:0000256" key="1">
    <source>
        <dbReference type="SAM" id="Phobius"/>
    </source>
</evidence>
<sequence>MHLDAVQNFAPLPPHYSILHIQPKKILEELNLALGRLVRNRYTEYLPSLGGFIVAQDRSVKSLPGFVVYNITDGIMATDISGWFSRWLSGNLTWSSPTLHISSVQSNNTGNLGQVGTLLLGIMVLVPTLAIKAAAAVIRDWCGFANEVSMLVSVIVRRIVVGQNIKALDEGAENVVATSTEVVKTYCSTPDSYTVAICLPRTVLLKRFFTNPRPPNRSLYSLTKTIGWVSFACHFITIGMSRLFVQKLSVALLLIALVLVIFAKRISDDEDIIRSWLNLGGFSDDIDEFLAAMFTSENDPGPLDLQLNITPPLDISSSTRTTDGPPSLGTLEADLSFLVSQQDCINFSLLSLPPASGSELNDLHTNLSFQQPMPASAAVEFQEKQSQYNLSRESLTLRATQKT</sequence>
<gene>
    <name evidence="2" type="ORF">HYFRA_00014091</name>
</gene>
<dbReference type="OrthoDB" id="5422688at2759"/>
<proteinExistence type="predicted"/>
<evidence type="ECO:0000313" key="2">
    <source>
        <dbReference type="EMBL" id="CAG8961933.1"/>
    </source>
</evidence>
<reference evidence="2" key="1">
    <citation type="submission" date="2021-07" db="EMBL/GenBank/DDBJ databases">
        <authorList>
            <person name="Durling M."/>
        </authorList>
    </citation>
    <scope>NUCLEOTIDE SEQUENCE</scope>
</reference>
<organism evidence="2 3">
    <name type="scientific">Hymenoscyphus fraxineus</name>
    <dbReference type="NCBI Taxonomy" id="746836"/>
    <lineage>
        <taxon>Eukaryota</taxon>
        <taxon>Fungi</taxon>
        <taxon>Dikarya</taxon>
        <taxon>Ascomycota</taxon>
        <taxon>Pezizomycotina</taxon>
        <taxon>Leotiomycetes</taxon>
        <taxon>Helotiales</taxon>
        <taxon>Helotiaceae</taxon>
        <taxon>Hymenoscyphus</taxon>
    </lineage>
</organism>
<comment type="caution">
    <text evidence="2">The sequence shown here is derived from an EMBL/GenBank/DDBJ whole genome shotgun (WGS) entry which is preliminary data.</text>
</comment>
<name>A0A9N9LCF3_9HELO</name>
<evidence type="ECO:0000313" key="3">
    <source>
        <dbReference type="Proteomes" id="UP000696280"/>
    </source>
</evidence>
<keyword evidence="1" id="KW-0472">Membrane</keyword>
<keyword evidence="1" id="KW-1133">Transmembrane helix</keyword>
<protein>
    <submittedName>
        <fullName evidence="2">Uncharacterized protein</fullName>
    </submittedName>
</protein>
<accession>A0A9N9LCF3</accession>
<keyword evidence="1" id="KW-0812">Transmembrane</keyword>
<dbReference type="AlphaFoldDB" id="A0A9N9LCF3"/>
<keyword evidence="3" id="KW-1185">Reference proteome</keyword>
<feature type="transmembrane region" description="Helical" evidence="1">
    <location>
        <begin position="244"/>
        <end position="263"/>
    </location>
</feature>
<dbReference type="EMBL" id="CAJVRL010000120">
    <property type="protein sequence ID" value="CAG8961933.1"/>
    <property type="molecule type" value="Genomic_DNA"/>
</dbReference>